<reference evidence="2 3" key="1">
    <citation type="journal article" date="2023" name="IScience">
        <title>Expanded male sex-determining region conserved during the evolution of homothallism in the green alga Volvox.</title>
        <authorList>
            <person name="Yamamoto K."/>
            <person name="Matsuzaki R."/>
            <person name="Mahakham W."/>
            <person name="Heman W."/>
            <person name="Sekimoto H."/>
            <person name="Kawachi M."/>
            <person name="Minakuchi Y."/>
            <person name="Toyoda A."/>
            <person name="Nozaki H."/>
        </authorList>
    </citation>
    <scope>NUCLEOTIDE SEQUENCE [LARGE SCALE GENOMIC DNA]</scope>
    <source>
        <strain evidence="2 3">NIES-4468</strain>
    </source>
</reference>
<gene>
    <name evidence="2" type="ORF">VaNZ11_012711</name>
</gene>
<dbReference type="Proteomes" id="UP001165090">
    <property type="component" value="Unassembled WGS sequence"/>
</dbReference>
<name>A0ABQ5SFY5_9CHLO</name>
<protein>
    <submittedName>
        <fullName evidence="2">Uncharacterized protein</fullName>
    </submittedName>
</protein>
<keyword evidence="3" id="KW-1185">Reference proteome</keyword>
<sequence>MSHKLSQQNFNTQLKALLSCFGKLPTENNLPGTLSTSEGNGPSICTSAYNSTAAFAAEAKKAPSDIEQPNPPANDVHCSHSPLESRFEASSYPAIISKPRGAHEGYLAGVSEQSYRR</sequence>
<feature type="region of interest" description="Disordered" evidence="1">
    <location>
        <begin position="61"/>
        <end position="80"/>
    </location>
</feature>
<evidence type="ECO:0000313" key="2">
    <source>
        <dbReference type="EMBL" id="GLI68383.1"/>
    </source>
</evidence>
<proteinExistence type="predicted"/>
<evidence type="ECO:0000256" key="1">
    <source>
        <dbReference type="SAM" id="MobiDB-lite"/>
    </source>
</evidence>
<evidence type="ECO:0000313" key="3">
    <source>
        <dbReference type="Proteomes" id="UP001165090"/>
    </source>
</evidence>
<feature type="non-terminal residue" evidence="2">
    <location>
        <position position="117"/>
    </location>
</feature>
<organism evidence="2 3">
    <name type="scientific">Volvox africanus</name>
    <dbReference type="NCBI Taxonomy" id="51714"/>
    <lineage>
        <taxon>Eukaryota</taxon>
        <taxon>Viridiplantae</taxon>
        <taxon>Chlorophyta</taxon>
        <taxon>core chlorophytes</taxon>
        <taxon>Chlorophyceae</taxon>
        <taxon>CS clade</taxon>
        <taxon>Chlamydomonadales</taxon>
        <taxon>Volvocaceae</taxon>
        <taxon>Volvox</taxon>
    </lineage>
</organism>
<dbReference type="EMBL" id="BSDZ01000079">
    <property type="protein sequence ID" value="GLI68383.1"/>
    <property type="molecule type" value="Genomic_DNA"/>
</dbReference>
<comment type="caution">
    <text evidence="2">The sequence shown here is derived from an EMBL/GenBank/DDBJ whole genome shotgun (WGS) entry which is preliminary data.</text>
</comment>
<accession>A0ABQ5SFY5</accession>